<keyword evidence="1" id="KW-1133">Transmembrane helix</keyword>
<dbReference type="OrthoDB" id="1132160at2"/>
<reference evidence="2 3" key="1">
    <citation type="submission" date="2012-05" db="EMBL/GenBank/DDBJ databases">
        <title>Genome sequence of Nitritalea halalkaliphila LW7.</title>
        <authorList>
            <person name="Jangir P.K."/>
            <person name="Singh A."/>
            <person name="Shivaji S."/>
            <person name="Sharma R."/>
        </authorList>
    </citation>
    <scope>NUCLEOTIDE SEQUENCE [LARGE SCALE GENOMIC DNA]</scope>
    <source>
        <strain evidence="2 3">LW7</strain>
    </source>
</reference>
<gene>
    <name evidence="2" type="ORF">A3SI_05397</name>
</gene>
<feature type="transmembrane region" description="Helical" evidence="1">
    <location>
        <begin position="75"/>
        <end position="94"/>
    </location>
</feature>
<evidence type="ECO:0000256" key="1">
    <source>
        <dbReference type="SAM" id="Phobius"/>
    </source>
</evidence>
<feature type="transmembrane region" description="Helical" evidence="1">
    <location>
        <begin position="149"/>
        <end position="167"/>
    </location>
</feature>
<evidence type="ECO:0000313" key="3">
    <source>
        <dbReference type="Proteomes" id="UP000005551"/>
    </source>
</evidence>
<organism evidence="2 3">
    <name type="scientific">Nitritalea halalkaliphila LW7</name>
    <dbReference type="NCBI Taxonomy" id="1189621"/>
    <lineage>
        <taxon>Bacteria</taxon>
        <taxon>Pseudomonadati</taxon>
        <taxon>Bacteroidota</taxon>
        <taxon>Cytophagia</taxon>
        <taxon>Cytophagales</taxon>
        <taxon>Cyclobacteriaceae</taxon>
        <taxon>Nitritalea</taxon>
    </lineage>
</organism>
<name>I5C7S8_9BACT</name>
<accession>I5C7S8</accession>
<feature type="transmembrane region" description="Helical" evidence="1">
    <location>
        <begin position="106"/>
        <end position="129"/>
    </location>
</feature>
<keyword evidence="1" id="KW-0472">Membrane</keyword>
<feature type="transmembrane region" description="Helical" evidence="1">
    <location>
        <begin position="12"/>
        <end position="45"/>
    </location>
</feature>
<dbReference type="AlphaFoldDB" id="I5C7S8"/>
<protein>
    <submittedName>
        <fullName evidence="2">Rod shape-determining protein MreD</fullName>
    </submittedName>
</protein>
<evidence type="ECO:0000313" key="2">
    <source>
        <dbReference type="EMBL" id="EIM77880.1"/>
    </source>
</evidence>
<dbReference type="STRING" id="1189621.A3SI_05397"/>
<dbReference type="RefSeq" id="WP_009053840.1">
    <property type="nucleotide sequence ID" value="NZ_AJYA01000011.1"/>
</dbReference>
<sequence length="173" mass="19196">MPFNSFLREIGHGLLFLAVQVIFLKQLVLFGYAFLLLYPLFLLLLPIRRKSLSLLLISFVYGLLLDAFYDTGGMHTAALLTLALVRNLWLEALTPTGGYADIETPHALNMGVGWFILYATPLLLLHHLIFFGLDSLGLGNWGLMALKTGSSLLLALSASLVVQLLFYSKKRAL</sequence>
<dbReference type="EMBL" id="AJYA01000011">
    <property type="protein sequence ID" value="EIM77880.1"/>
    <property type="molecule type" value="Genomic_DNA"/>
</dbReference>
<comment type="caution">
    <text evidence="2">The sequence shown here is derived from an EMBL/GenBank/DDBJ whole genome shotgun (WGS) entry which is preliminary data.</text>
</comment>
<feature type="transmembrane region" description="Helical" evidence="1">
    <location>
        <begin position="52"/>
        <end position="69"/>
    </location>
</feature>
<dbReference type="Proteomes" id="UP000005551">
    <property type="component" value="Unassembled WGS sequence"/>
</dbReference>
<keyword evidence="3" id="KW-1185">Reference proteome</keyword>
<proteinExistence type="predicted"/>
<keyword evidence="1" id="KW-0812">Transmembrane</keyword>